<evidence type="ECO:0000313" key="1">
    <source>
        <dbReference type="EMBL" id="MBX01018.1"/>
    </source>
</evidence>
<organism evidence="1">
    <name type="scientific">Rhizophora mucronata</name>
    <name type="common">Asiatic mangrove</name>
    <dbReference type="NCBI Taxonomy" id="61149"/>
    <lineage>
        <taxon>Eukaryota</taxon>
        <taxon>Viridiplantae</taxon>
        <taxon>Streptophyta</taxon>
        <taxon>Embryophyta</taxon>
        <taxon>Tracheophyta</taxon>
        <taxon>Spermatophyta</taxon>
        <taxon>Magnoliopsida</taxon>
        <taxon>eudicotyledons</taxon>
        <taxon>Gunneridae</taxon>
        <taxon>Pentapetalae</taxon>
        <taxon>rosids</taxon>
        <taxon>fabids</taxon>
        <taxon>Malpighiales</taxon>
        <taxon>Rhizophoraceae</taxon>
        <taxon>Rhizophora</taxon>
    </lineage>
</organism>
<proteinExistence type="predicted"/>
<reference evidence="1" key="1">
    <citation type="submission" date="2018-02" db="EMBL/GenBank/DDBJ databases">
        <title>Rhizophora mucronata_Transcriptome.</title>
        <authorList>
            <person name="Meera S.P."/>
            <person name="Sreeshan A."/>
            <person name="Augustine A."/>
        </authorList>
    </citation>
    <scope>NUCLEOTIDE SEQUENCE</scope>
    <source>
        <tissue evidence="1">Leaf</tissue>
    </source>
</reference>
<dbReference type="EMBL" id="GGEC01020534">
    <property type="protein sequence ID" value="MBX01018.1"/>
    <property type="molecule type" value="Transcribed_RNA"/>
</dbReference>
<accession>A0A2P2K5M6</accession>
<dbReference type="AlphaFoldDB" id="A0A2P2K5M6"/>
<name>A0A2P2K5M6_RHIMU</name>
<protein>
    <submittedName>
        <fullName evidence="1">Uncharacterized protein</fullName>
    </submittedName>
</protein>
<sequence>MFQDILIHAPYPVHALLGIIQVLGLDTALGKPSSLTNWYHLALACNNYDGYVC</sequence>